<dbReference type="InterPro" id="IPR027417">
    <property type="entry name" value="P-loop_NTPase"/>
</dbReference>
<feature type="domain" description="ABC transporter" evidence="5">
    <location>
        <begin position="1"/>
        <end position="225"/>
    </location>
</feature>
<accession>A0A7X0NPX9</accession>
<dbReference type="PROSITE" id="PS00211">
    <property type="entry name" value="ABC_TRANSPORTER_1"/>
    <property type="match status" value="2"/>
</dbReference>
<gene>
    <name evidence="6" type="ORF">HD593_002253</name>
</gene>
<dbReference type="InterPro" id="IPR003439">
    <property type="entry name" value="ABC_transporter-like_ATP-bd"/>
</dbReference>
<organism evidence="6 7">
    <name type="scientific">Nonomuraea rubra</name>
    <dbReference type="NCBI Taxonomy" id="46180"/>
    <lineage>
        <taxon>Bacteria</taxon>
        <taxon>Bacillati</taxon>
        <taxon>Actinomycetota</taxon>
        <taxon>Actinomycetes</taxon>
        <taxon>Streptosporangiales</taxon>
        <taxon>Streptosporangiaceae</taxon>
        <taxon>Nonomuraea</taxon>
    </lineage>
</organism>
<dbReference type="InterPro" id="IPR017871">
    <property type="entry name" value="ABC_transporter-like_CS"/>
</dbReference>
<evidence type="ECO:0000256" key="1">
    <source>
        <dbReference type="ARBA" id="ARBA00022737"/>
    </source>
</evidence>
<dbReference type="InterPro" id="IPR003593">
    <property type="entry name" value="AAA+_ATPase"/>
</dbReference>
<dbReference type="PROSITE" id="PS50893">
    <property type="entry name" value="ABC_TRANSPORTER_2"/>
    <property type="match status" value="2"/>
</dbReference>
<evidence type="ECO:0000256" key="2">
    <source>
        <dbReference type="ARBA" id="ARBA00022741"/>
    </source>
</evidence>
<dbReference type="FunFam" id="3.40.50.300:FF:000011">
    <property type="entry name" value="Putative ABC transporter ATP-binding component"/>
    <property type="match status" value="1"/>
</dbReference>
<dbReference type="Proteomes" id="UP000565579">
    <property type="component" value="Unassembled WGS sequence"/>
</dbReference>
<keyword evidence="3 6" id="KW-0067">ATP-binding</keyword>
<name>A0A7X0NPX9_9ACTN</name>
<keyword evidence="2" id="KW-0547">Nucleotide-binding</keyword>
<evidence type="ECO:0000313" key="7">
    <source>
        <dbReference type="Proteomes" id="UP000565579"/>
    </source>
</evidence>
<protein>
    <submittedName>
        <fullName evidence="6">Macrolide transport system ATP-binding/permease protein</fullName>
    </submittedName>
</protein>
<sequence>MGPGERVGIVGENGSGKSTLMRLLAGVERPDDGEVRVSGDFGYLGQTLGLPLTHTVQQAVDAALAGLRAMERRMRQLESALTEEVMDEYGELLTAYELRGGYEADARVDRAFHGLGLAHVGRERRLSSLSGGEQARLGLACVLAAAPRTLLLDEPTNHLDEPALTWLEGRLREHRGAVAVVSHDRVFLDRVATAIVEVEHGSATRFGGGYTGFLAAKAAARARWEQAYAAWCEEVRQVREYASTTAHRVAAGRVMRDNNKMAYDRNAGRVQSSVAGRVRNAHERLRRLEADPVPRPPAPLRFRGTFATGSAPEEPPDAAVLAGERGFAGDVAEQPAQGTATHAPAERTISREAPGAADSRTAWREAAGEAAQRTALCDAAGETAQRTSSHEAAGDVAVRTTRDAGGGSAARVLVELRDLRIGDRLRIDSLTIRQGERLLVRGANGAGKSTLLQALADRADCRVGHLPQEVTFDPEQSVLEAYDEGYADERRAALLNTGLFRAHTLDQKMGALSVGQRRRLALARLLAREHDLLLLDEPTNHLSPVLAEELERALDAYRGALVLVSHDRALIRRFRGSELELTGGRVR</sequence>
<evidence type="ECO:0000313" key="6">
    <source>
        <dbReference type="EMBL" id="MBB6547458.1"/>
    </source>
</evidence>
<keyword evidence="7" id="KW-1185">Reference proteome</keyword>
<feature type="coiled-coil region" evidence="4">
    <location>
        <begin position="60"/>
        <end position="87"/>
    </location>
</feature>
<dbReference type="SUPFAM" id="SSF52540">
    <property type="entry name" value="P-loop containing nucleoside triphosphate hydrolases"/>
    <property type="match status" value="2"/>
</dbReference>
<dbReference type="GO" id="GO:0016887">
    <property type="term" value="F:ATP hydrolysis activity"/>
    <property type="evidence" value="ECO:0007669"/>
    <property type="project" value="InterPro"/>
</dbReference>
<dbReference type="PANTHER" id="PTHR19211">
    <property type="entry name" value="ATP-BINDING TRANSPORT PROTEIN-RELATED"/>
    <property type="match status" value="1"/>
</dbReference>
<dbReference type="InterPro" id="IPR050611">
    <property type="entry name" value="ABCF"/>
</dbReference>
<evidence type="ECO:0000259" key="5">
    <source>
        <dbReference type="PROSITE" id="PS50893"/>
    </source>
</evidence>
<keyword evidence="4" id="KW-0175">Coiled coil</keyword>
<dbReference type="CDD" id="cd03221">
    <property type="entry name" value="ABCF_EF-3"/>
    <property type="match status" value="1"/>
</dbReference>
<dbReference type="EMBL" id="JACHMI010000001">
    <property type="protein sequence ID" value="MBB6547458.1"/>
    <property type="molecule type" value="Genomic_DNA"/>
</dbReference>
<evidence type="ECO:0000256" key="4">
    <source>
        <dbReference type="SAM" id="Coils"/>
    </source>
</evidence>
<reference evidence="6 7" key="1">
    <citation type="submission" date="2020-08" db="EMBL/GenBank/DDBJ databases">
        <title>Sequencing the genomes of 1000 actinobacteria strains.</title>
        <authorList>
            <person name="Klenk H.-P."/>
        </authorList>
    </citation>
    <scope>NUCLEOTIDE SEQUENCE [LARGE SCALE GENOMIC DNA]</scope>
    <source>
        <strain evidence="6 7">DSM 43768</strain>
    </source>
</reference>
<dbReference type="Pfam" id="PF00005">
    <property type="entry name" value="ABC_tran"/>
    <property type="match status" value="2"/>
</dbReference>
<keyword evidence="1" id="KW-0677">Repeat</keyword>
<comment type="caution">
    <text evidence="6">The sequence shown here is derived from an EMBL/GenBank/DDBJ whole genome shotgun (WGS) entry which is preliminary data.</text>
</comment>
<feature type="domain" description="ABC transporter" evidence="5">
    <location>
        <begin position="410"/>
        <end position="587"/>
    </location>
</feature>
<dbReference type="SMART" id="SM00382">
    <property type="entry name" value="AAA"/>
    <property type="match status" value="2"/>
</dbReference>
<proteinExistence type="predicted"/>
<evidence type="ECO:0000256" key="3">
    <source>
        <dbReference type="ARBA" id="ARBA00022840"/>
    </source>
</evidence>
<dbReference type="GO" id="GO:0005524">
    <property type="term" value="F:ATP binding"/>
    <property type="evidence" value="ECO:0007669"/>
    <property type="project" value="UniProtKB-KW"/>
</dbReference>
<dbReference type="AlphaFoldDB" id="A0A7X0NPX9"/>
<dbReference type="Gene3D" id="3.40.50.300">
    <property type="entry name" value="P-loop containing nucleotide triphosphate hydrolases"/>
    <property type="match status" value="2"/>
</dbReference>
<dbReference type="PANTHER" id="PTHR19211:SF14">
    <property type="entry name" value="ATP-BINDING CASSETTE SUB-FAMILY F MEMBER 1"/>
    <property type="match status" value="1"/>
</dbReference>